<evidence type="ECO:0000256" key="9">
    <source>
        <dbReference type="ARBA" id="ARBA00022741"/>
    </source>
</evidence>
<comment type="subcellular location">
    <subcellularLocation>
        <location evidence="1">Cell inner membrane</location>
        <topology evidence="1">Multi-pass membrane protein</topology>
    </subcellularLocation>
</comment>
<dbReference type="RefSeq" id="WP_109794083.1">
    <property type="nucleotide sequence ID" value="NZ_PHIG01000037.1"/>
</dbReference>
<keyword evidence="8 18" id="KW-0812">Transmembrane</keyword>
<dbReference type="GO" id="GO:0005886">
    <property type="term" value="C:plasma membrane"/>
    <property type="evidence" value="ECO:0007669"/>
    <property type="project" value="UniProtKB-SubCell"/>
</dbReference>
<dbReference type="InterPro" id="IPR025669">
    <property type="entry name" value="AAA_dom"/>
</dbReference>
<evidence type="ECO:0000256" key="12">
    <source>
        <dbReference type="ARBA" id="ARBA00022989"/>
    </source>
</evidence>
<dbReference type="Pfam" id="PF13807">
    <property type="entry name" value="GNVR"/>
    <property type="match status" value="1"/>
</dbReference>
<evidence type="ECO:0000256" key="7">
    <source>
        <dbReference type="ARBA" id="ARBA00022679"/>
    </source>
</evidence>
<dbReference type="EC" id="2.7.10.2" evidence="4"/>
<organism evidence="22 23">
    <name type="scientific">Minwuia thermotolerans</name>
    <dbReference type="NCBI Taxonomy" id="2056226"/>
    <lineage>
        <taxon>Bacteria</taxon>
        <taxon>Pseudomonadati</taxon>
        <taxon>Pseudomonadota</taxon>
        <taxon>Alphaproteobacteria</taxon>
        <taxon>Minwuiales</taxon>
        <taxon>Minwuiaceae</taxon>
        <taxon>Minwuia</taxon>
    </lineage>
</organism>
<dbReference type="CDD" id="cd05387">
    <property type="entry name" value="BY-kinase"/>
    <property type="match status" value="1"/>
</dbReference>
<keyword evidence="12 18" id="KW-1133">Transmembrane helix</keyword>
<keyword evidence="14" id="KW-0829">Tyrosine-protein kinase</keyword>
<dbReference type="PANTHER" id="PTHR32309">
    <property type="entry name" value="TYROSINE-PROTEIN KINASE"/>
    <property type="match status" value="1"/>
</dbReference>
<comment type="similarity">
    <text evidence="2">Belongs to the CpsD/CapB family.</text>
</comment>
<evidence type="ECO:0000256" key="4">
    <source>
        <dbReference type="ARBA" id="ARBA00011903"/>
    </source>
</evidence>
<evidence type="ECO:0000313" key="22">
    <source>
        <dbReference type="EMBL" id="PJK29028.1"/>
    </source>
</evidence>
<dbReference type="InterPro" id="IPR003856">
    <property type="entry name" value="LPS_length_determ_N"/>
</dbReference>
<evidence type="ECO:0000256" key="1">
    <source>
        <dbReference type="ARBA" id="ARBA00004429"/>
    </source>
</evidence>
<dbReference type="GO" id="GO:0005524">
    <property type="term" value="F:ATP binding"/>
    <property type="evidence" value="ECO:0007669"/>
    <property type="project" value="UniProtKB-KW"/>
</dbReference>
<evidence type="ECO:0000256" key="6">
    <source>
        <dbReference type="ARBA" id="ARBA00022519"/>
    </source>
</evidence>
<dbReference type="SUPFAM" id="SSF52540">
    <property type="entry name" value="P-loop containing nucleoside triphosphate hydrolases"/>
    <property type="match status" value="1"/>
</dbReference>
<keyword evidence="10" id="KW-0418">Kinase</keyword>
<keyword evidence="6" id="KW-0997">Cell inner membrane</keyword>
<dbReference type="InterPro" id="IPR050445">
    <property type="entry name" value="Bact_polysacc_biosynth/exp"/>
</dbReference>
<dbReference type="Proteomes" id="UP000229498">
    <property type="component" value="Unassembled WGS sequence"/>
</dbReference>
<dbReference type="OrthoDB" id="7786248at2"/>
<keyword evidence="13 18" id="KW-0472">Membrane</keyword>
<dbReference type="PANTHER" id="PTHR32309:SF13">
    <property type="entry name" value="FERRIC ENTEROBACTIN TRANSPORT PROTEIN FEPE"/>
    <property type="match status" value="1"/>
</dbReference>
<accession>A0A2M9FZY3</accession>
<keyword evidence="9" id="KW-0547">Nucleotide-binding</keyword>
<evidence type="ECO:0000256" key="11">
    <source>
        <dbReference type="ARBA" id="ARBA00022840"/>
    </source>
</evidence>
<evidence type="ECO:0000256" key="2">
    <source>
        <dbReference type="ARBA" id="ARBA00007316"/>
    </source>
</evidence>
<evidence type="ECO:0000256" key="10">
    <source>
        <dbReference type="ARBA" id="ARBA00022777"/>
    </source>
</evidence>
<evidence type="ECO:0000259" key="20">
    <source>
        <dbReference type="Pfam" id="PF13614"/>
    </source>
</evidence>
<feature type="transmembrane region" description="Helical" evidence="18">
    <location>
        <begin position="46"/>
        <end position="63"/>
    </location>
</feature>
<keyword evidence="7" id="KW-0808">Transferase</keyword>
<keyword evidence="5" id="KW-1003">Cell membrane</keyword>
<dbReference type="InterPro" id="IPR027417">
    <property type="entry name" value="P-loop_NTPase"/>
</dbReference>
<gene>
    <name evidence="22" type="ORF">CVT23_13995</name>
</gene>
<feature type="domain" description="AAA" evidence="20">
    <location>
        <begin position="591"/>
        <end position="703"/>
    </location>
</feature>
<protein>
    <recommendedName>
        <fullName evidence="4">non-specific protein-tyrosine kinase</fullName>
        <ecNumber evidence="4">2.7.10.2</ecNumber>
    </recommendedName>
</protein>
<evidence type="ECO:0000256" key="8">
    <source>
        <dbReference type="ARBA" id="ARBA00022692"/>
    </source>
</evidence>
<proteinExistence type="inferred from homology"/>
<feature type="region of interest" description="Disordered" evidence="17">
    <location>
        <begin position="1"/>
        <end position="22"/>
    </location>
</feature>
<keyword evidence="23" id="KW-1185">Reference proteome</keyword>
<keyword evidence="11" id="KW-0067">ATP-binding</keyword>
<sequence>MANVSYLDSARPDEMSDAPSFVDAGRGDSPMVNFRQVFTILWRRKWIIAAIVIMGMLMAFYWLQSQTPLYSAASEVVIGIRDEQVTGIQGVVQGETQDFYFNETQAAIIASSQVAETVAARLDLFENPDRLYWDAGGSVTAGFSLKATIKSILPDPVVEGVRGVLNKFRGGSQTDENTSVLASMTPEELAEFEREHVKRTLLDGLSVDPSERARTIAIRFISDRPAFAAEVANAFAQAYVESTRTEKSDATSRASDFLRDEVELLKIQYQQSEQALEQFSRETGYVSQGDRLSLIEEQVAEFNRQLVEARQELAEAEARNQQVQRLLEEEGGIETVASVLDSPLIGRLREQEAEVVREIAELRTQLRDRHPRLLLKRAELEDLQNKIRGEINKIVIGQNNNLELSRVRVRNLEQEVAILQAQVQRQSDAEVTLQALRSERDANKQLYETVLGRFNEINLQERSPQQANARIITPASTPLFPSFPRKSLTLAAALVGSAMLAVMVVFLIEYMDSGFRSLQQLQQSIYVPALGIVPRLSVMEARRYTPEEFVLDQPNSLYAEAIRTIRTSLMLSSIDRPPKSVMFTSSVPAEGKTSTAVSVARAAAKAGQRTILVDCDLRKPSVHESLRVPNGQGVVEILTGAADLNDAIEIDLKSGLHYITAGAKAPNPPDALGSAAMRQLIGELENRYDLVILDTPPVLPVSDSLVLLRNVDKTVFLVRWGSTRREAVLAGIRQVQEANGDLAGVAMTRVDIRRHQKYNYSDSYFYYRGYGKYYGA</sequence>
<dbReference type="Pfam" id="PF02706">
    <property type="entry name" value="Wzz"/>
    <property type="match status" value="1"/>
</dbReference>
<reference evidence="22 23" key="1">
    <citation type="submission" date="2017-11" db="EMBL/GenBank/DDBJ databases">
        <title>Draft genome sequence of Rhizobiales bacterium SY3-13.</title>
        <authorList>
            <person name="Sun C."/>
        </authorList>
    </citation>
    <scope>NUCLEOTIDE SEQUENCE [LARGE SCALE GENOMIC DNA]</scope>
    <source>
        <strain evidence="22 23">SY3-13</strain>
    </source>
</reference>
<evidence type="ECO:0000256" key="3">
    <source>
        <dbReference type="ARBA" id="ARBA00008883"/>
    </source>
</evidence>
<evidence type="ECO:0000259" key="19">
    <source>
        <dbReference type="Pfam" id="PF02706"/>
    </source>
</evidence>
<feature type="domain" description="Polysaccharide chain length determinant N-terminal" evidence="19">
    <location>
        <begin position="33"/>
        <end position="120"/>
    </location>
</feature>
<evidence type="ECO:0000259" key="21">
    <source>
        <dbReference type="Pfam" id="PF13807"/>
    </source>
</evidence>
<dbReference type="EMBL" id="PHIG01000037">
    <property type="protein sequence ID" value="PJK29028.1"/>
    <property type="molecule type" value="Genomic_DNA"/>
</dbReference>
<evidence type="ECO:0000313" key="23">
    <source>
        <dbReference type="Proteomes" id="UP000229498"/>
    </source>
</evidence>
<comment type="catalytic activity">
    <reaction evidence="15">
        <text>L-tyrosyl-[protein] + ATP = O-phospho-L-tyrosyl-[protein] + ADP + H(+)</text>
        <dbReference type="Rhea" id="RHEA:10596"/>
        <dbReference type="Rhea" id="RHEA-COMP:10136"/>
        <dbReference type="Rhea" id="RHEA-COMP:20101"/>
        <dbReference type="ChEBI" id="CHEBI:15378"/>
        <dbReference type="ChEBI" id="CHEBI:30616"/>
        <dbReference type="ChEBI" id="CHEBI:46858"/>
        <dbReference type="ChEBI" id="CHEBI:61978"/>
        <dbReference type="ChEBI" id="CHEBI:456216"/>
        <dbReference type="EC" id="2.7.10.2"/>
    </reaction>
</comment>
<dbReference type="InterPro" id="IPR032807">
    <property type="entry name" value="GNVR"/>
</dbReference>
<evidence type="ECO:0000256" key="13">
    <source>
        <dbReference type="ARBA" id="ARBA00023136"/>
    </source>
</evidence>
<dbReference type="NCBIfam" id="TIGR01007">
    <property type="entry name" value="eps_fam"/>
    <property type="match status" value="1"/>
</dbReference>
<dbReference type="Pfam" id="PF13614">
    <property type="entry name" value="AAA_31"/>
    <property type="match status" value="1"/>
</dbReference>
<dbReference type="GO" id="GO:0004715">
    <property type="term" value="F:non-membrane spanning protein tyrosine kinase activity"/>
    <property type="evidence" value="ECO:0007669"/>
    <property type="project" value="UniProtKB-EC"/>
</dbReference>
<keyword evidence="16" id="KW-0175">Coiled coil</keyword>
<feature type="transmembrane region" description="Helical" evidence="18">
    <location>
        <begin position="488"/>
        <end position="508"/>
    </location>
</feature>
<evidence type="ECO:0000256" key="18">
    <source>
        <dbReference type="SAM" id="Phobius"/>
    </source>
</evidence>
<evidence type="ECO:0000256" key="5">
    <source>
        <dbReference type="ARBA" id="ARBA00022475"/>
    </source>
</evidence>
<dbReference type="Gene3D" id="3.40.50.300">
    <property type="entry name" value="P-loop containing nucleotide triphosphate hydrolases"/>
    <property type="match status" value="1"/>
</dbReference>
<feature type="domain" description="Tyrosine-protein kinase G-rich" evidence="21">
    <location>
        <begin position="435"/>
        <end position="507"/>
    </location>
</feature>
<evidence type="ECO:0000256" key="15">
    <source>
        <dbReference type="ARBA" id="ARBA00051245"/>
    </source>
</evidence>
<evidence type="ECO:0000256" key="16">
    <source>
        <dbReference type="SAM" id="Coils"/>
    </source>
</evidence>
<dbReference type="InterPro" id="IPR005702">
    <property type="entry name" value="Wzc-like_C"/>
</dbReference>
<feature type="coiled-coil region" evidence="16">
    <location>
        <begin position="255"/>
        <end position="429"/>
    </location>
</feature>
<evidence type="ECO:0000256" key="14">
    <source>
        <dbReference type="ARBA" id="ARBA00023137"/>
    </source>
</evidence>
<comment type="caution">
    <text evidence="22">The sequence shown here is derived from an EMBL/GenBank/DDBJ whole genome shotgun (WGS) entry which is preliminary data.</text>
</comment>
<comment type="similarity">
    <text evidence="3">Belongs to the etk/wzc family.</text>
</comment>
<name>A0A2M9FZY3_9PROT</name>
<dbReference type="AlphaFoldDB" id="A0A2M9FZY3"/>
<evidence type="ECO:0000256" key="17">
    <source>
        <dbReference type="SAM" id="MobiDB-lite"/>
    </source>
</evidence>